<dbReference type="InterPro" id="IPR025552">
    <property type="entry name" value="YkyB"/>
</dbReference>
<comment type="caution">
    <text evidence="1">The sequence shown here is derived from an EMBL/GenBank/DDBJ whole genome shotgun (WGS) entry which is preliminary data.</text>
</comment>
<keyword evidence="2" id="KW-1185">Reference proteome</keyword>
<organism evidence="1 2">
    <name type="scientific">Amphibacillus indicireducens</name>
    <dbReference type="NCBI Taxonomy" id="1076330"/>
    <lineage>
        <taxon>Bacteria</taxon>
        <taxon>Bacillati</taxon>
        <taxon>Bacillota</taxon>
        <taxon>Bacilli</taxon>
        <taxon>Bacillales</taxon>
        <taxon>Bacillaceae</taxon>
        <taxon>Amphibacillus</taxon>
    </lineage>
</organism>
<evidence type="ECO:0000313" key="1">
    <source>
        <dbReference type="EMBL" id="GAA4071241.1"/>
    </source>
</evidence>
<evidence type="ECO:0000313" key="2">
    <source>
        <dbReference type="Proteomes" id="UP001501734"/>
    </source>
</evidence>
<gene>
    <name evidence="1" type="ORF">GCM10022410_16130</name>
</gene>
<sequence length="152" mass="18072">MSREISEIAKAIFIINRHAKTALKPDELYSMKKQAIDKLLTDKQAKKIGLHFSRQPKFSKQHSTLLVQVDNYFFHIPPNKQDFKTEKHLGDLDQNYRNPKTVMSLKQAKQIICDFLDIPFEAHHHNKQQPKYYPPSLLGRWNYSYYQNNKRK</sequence>
<accession>A0ABP7VPN0</accession>
<dbReference type="Pfam" id="PF14177">
    <property type="entry name" value="YkyB"/>
    <property type="match status" value="1"/>
</dbReference>
<name>A0ABP7VPN0_9BACI</name>
<dbReference type="RefSeq" id="WP_344912040.1">
    <property type="nucleotide sequence ID" value="NZ_BAABDL010000085.1"/>
</dbReference>
<proteinExistence type="predicted"/>
<dbReference type="Proteomes" id="UP001501734">
    <property type="component" value="Unassembled WGS sequence"/>
</dbReference>
<protein>
    <submittedName>
        <fullName evidence="1">YkyB family protein</fullName>
    </submittedName>
</protein>
<reference evidence="2" key="1">
    <citation type="journal article" date="2019" name="Int. J. Syst. Evol. Microbiol.">
        <title>The Global Catalogue of Microorganisms (GCM) 10K type strain sequencing project: providing services to taxonomists for standard genome sequencing and annotation.</title>
        <authorList>
            <consortium name="The Broad Institute Genomics Platform"/>
            <consortium name="The Broad Institute Genome Sequencing Center for Infectious Disease"/>
            <person name="Wu L."/>
            <person name="Ma J."/>
        </authorList>
    </citation>
    <scope>NUCLEOTIDE SEQUENCE [LARGE SCALE GENOMIC DNA]</scope>
    <source>
        <strain evidence="2">JCM 17250</strain>
    </source>
</reference>
<dbReference type="EMBL" id="BAABDL010000085">
    <property type="protein sequence ID" value="GAA4071241.1"/>
    <property type="molecule type" value="Genomic_DNA"/>
</dbReference>